<keyword evidence="3" id="KW-0443">Lipid metabolism</keyword>
<comment type="similarity">
    <text evidence="1">Belongs to the 'GDSL' lipolytic enzyme family.</text>
</comment>
<evidence type="ECO:0000256" key="2">
    <source>
        <dbReference type="ARBA" id="ARBA00022801"/>
    </source>
</evidence>
<evidence type="ECO:0000256" key="4">
    <source>
        <dbReference type="SAM" id="SignalP"/>
    </source>
</evidence>
<dbReference type="PANTHER" id="PTHR45648">
    <property type="entry name" value="GDSL LIPASE/ACYLHYDROLASE FAMILY PROTEIN (AFU_ORTHOLOGUE AFUA_4G14700)"/>
    <property type="match status" value="1"/>
</dbReference>
<dbReference type="InterPro" id="IPR001087">
    <property type="entry name" value="GDSL"/>
</dbReference>
<dbReference type="EMBL" id="JACGWN010000002">
    <property type="protein sequence ID" value="KAL0459059.1"/>
    <property type="molecule type" value="Genomic_DNA"/>
</dbReference>
<sequence length="271" mass="29748">MEIREWVIGLSFLIFLMISIRHGHVSAMEMGLSSGLTSPPATAMYVLGDSSVDCGDNTRSIVSSHGTCLSFHAMALMQLFFLSFLHCHFKISIKEVLFSVLVNKMMNAATNVRKIVCAGVLPLGFAPHVLLKCDSPSKSSRKACSDKINSLVMEYNRRLEENVVVISEELPEAHVIFCDVYQAMMEFMRNPNAYGIKDAKNACCGLGRYGGESGCVSTELACQDASMHVWWDLYNPTPAVNSLLADSAWSGKPLSSICRTMNVQELISSSV</sequence>
<proteinExistence type="inferred from homology"/>
<dbReference type="AlphaFoldDB" id="A0AAW2Y020"/>
<feature type="chain" id="PRO_5043340856" evidence="4">
    <location>
        <begin position="28"/>
        <end position="271"/>
    </location>
</feature>
<name>A0AAW2Y020_9LAMI</name>
<comment type="caution">
    <text evidence="5">The sequence shown here is derived from an EMBL/GenBank/DDBJ whole genome shotgun (WGS) entry which is preliminary data.</text>
</comment>
<gene>
    <name evidence="5" type="ORF">Slati_0533100</name>
</gene>
<keyword evidence="4" id="KW-0732">Signal</keyword>
<dbReference type="GO" id="GO:0016042">
    <property type="term" value="P:lipid catabolic process"/>
    <property type="evidence" value="ECO:0007669"/>
    <property type="project" value="UniProtKB-KW"/>
</dbReference>
<reference evidence="5" key="2">
    <citation type="journal article" date="2024" name="Plant">
        <title>Genomic evolution and insights into agronomic trait innovations of Sesamum species.</title>
        <authorList>
            <person name="Miao H."/>
            <person name="Wang L."/>
            <person name="Qu L."/>
            <person name="Liu H."/>
            <person name="Sun Y."/>
            <person name="Le M."/>
            <person name="Wang Q."/>
            <person name="Wei S."/>
            <person name="Zheng Y."/>
            <person name="Lin W."/>
            <person name="Duan Y."/>
            <person name="Cao H."/>
            <person name="Xiong S."/>
            <person name="Wang X."/>
            <person name="Wei L."/>
            <person name="Li C."/>
            <person name="Ma Q."/>
            <person name="Ju M."/>
            <person name="Zhao R."/>
            <person name="Li G."/>
            <person name="Mu C."/>
            <person name="Tian Q."/>
            <person name="Mei H."/>
            <person name="Zhang T."/>
            <person name="Gao T."/>
            <person name="Zhang H."/>
        </authorList>
    </citation>
    <scope>NUCLEOTIDE SEQUENCE</scope>
    <source>
        <strain evidence="5">KEN1</strain>
    </source>
</reference>
<dbReference type="InterPro" id="IPR036514">
    <property type="entry name" value="SGNH_hydro_sf"/>
</dbReference>
<reference evidence="5" key="1">
    <citation type="submission" date="2020-06" db="EMBL/GenBank/DDBJ databases">
        <authorList>
            <person name="Li T."/>
            <person name="Hu X."/>
            <person name="Zhang T."/>
            <person name="Song X."/>
            <person name="Zhang H."/>
            <person name="Dai N."/>
            <person name="Sheng W."/>
            <person name="Hou X."/>
            <person name="Wei L."/>
        </authorList>
    </citation>
    <scope>NUCLEOTIDE SEQUENCE</scope>
    <source>
        <strain evidence="5">KEN1</strain>
        <tissue evidence="5">Leaf</tissue>
    </source>
</reference>
<evidence type="ECO:0000256" key="1">
    <source>
        <dbReference type="ARBA" id="ARBA00008668"/>
    </source>
</evidence>
<evidence type="ECO:0000313" key="5">
    <source>
        <dbReference type="EMBL" id="KAL0459059.1"/>
    </source>
</evidence>
<evidence type="ECO:0000256" key="3">
    <source>
        <dbReference type="ARBA" id="ARBA00022963"/>
    </source>
</evidence>
<feature type="signal peptide" evidence="4">
    <location>
        <begin position="1"/>
        <end position="27"/>
    </location>
</feature>
<keyword evidence="2" id="KW-0378">Hydrolase</keyword>
<keyword evidence="3" id="KW-0442">Lipid degradation</keyword>
<dbReference type="Pfam" id="PF00657">
    <property type="entry name" value="Lipase_GDSL"/>
    <property type="match status" value="1"/>
</dbReference>
<protein>
    <submittedName>
        <fullName evidence="5">GDSL esterase/lipase</fullName>
    </submittedName>
</protein>
<organism evidence="5">
    <name type="scientific">Sesamum latifolium</name>
    <dbReference type="NCBI Taxonomy" id="2727402"/>
    <lineage>
        <taxon>Eukaryota</taxon>
        <taxon>Viridiplantae</taxon>
        <taxon>Streptophyta</taxon>
        <taxon>Embryophyta</taxon>
        <taxon>Tracheophyta</taxon>
        <taxon>Spermatophyta</taxon>
        <taxon>Magnoliopsida</taxon>
        <taxon>eudicotyledons</taxon>
        <taxon>Gunneridae</taxon>
        <taxon>Pentapetalae</taxon>
        <taxon>asterids</taxon>
        <taxon>lamiids</taxon>
        <taxon>Lamiales</taxon>
        <taxon>Pedaliaceae</taxon>
        <taxon>Sesamum</taxon>
    </lineage>
</organism>
<accession>A0AAW2Y020</accession>
<dbReference type="Gene3D" id="3.40.50.1110">
    <property type="entry name" value="SGNH hydrolase"/>
    <property type="match status" value="1"/>
</dbReference>
<dbReference type="InterPro" id="IPR051058">
    <property type="entry name" value="GDSL_Est/Lipase"/>
</dbReference>
<dbReference type="PANTHER" id="PTHR45648:SF7">
    <property type="entry name" value="OS12G0126100 PROTEIN"/>
    <property type="match status" value="1"/>
</dbReference>
<dbReference type="GO" id="GO:0016788">
    <property type="term" value="F:hydrolase activity, acting on ester bonds"/>
    <property type="evidence" value="ECO:0007669"/>
    <property type="project" value="InterPro"/>
</dbReference>